<dbReference type="Ensembl" id="ENSFTIT00000005491.1">
    <property type="protein sequence ID" value="ENSFTIP00000005232.1"/>
    <property type="gene ID" value="ENSFTIG00000003646.1"/>
</dbReference>
<protein>
    <submittedName>
        <fullName evidence="2">Uncharacterized protein</fullName>
    </submittedName>
</protein>
<dbReference type="Proteomes" id="UP000694562">
    <property type="component" value="Unplaced"/>
</dbReference>
<evidence type="ECO:0000313" key="3">
    <source>
        <dbReference type="Proteomes" id="UP000694562"/>
    </source>
</evidence>
<name>A0A8C4XLA8_FALTI</name>
<reference evidence="2" key="1">
    <citation type="submission" date="2025-08" db="UniProtKB">
        <authorList>
            <consortium name="Ensembl"/>
        </authorList>
    </citation>
    <scope>IDENTIFICATION</scope>
</reference>
<organism evidence="2 3">
    <name type="scientific">Falco tinnunculus</name>
    <name type="common">Common kestrel</name>
    <dbReference type="NCBI Taxonomy" id="100819"/>
    <lineage>
        <taxon>Eukaryota</taxon>
        <taxon>Metazoa</taxon>
        <taxon>Chordata</taxon>
        <taxon>Craniata</taxon>
        <taxon>Vertebrata</taxon>
        <taxon>Euteleostomi</taxon>
        <taxon>Archelosauria</taxon>
        <taxon>Archosauria</taxon>
        <taxon>Dinosauria</taxon>
        <taxon>Saurischia</taxon>
        <taxon>Theropoda</taxon>
        <taxon>Coelurosauria</taxon>
        <taxon>Aves</taxon>
        <taxon>Neognathae</taxon>
        <taxon>Neoaves</taxon>
        <taxon>Telluraves</taxon>
        <taxon>Australaves</taxon>
        <taxon>Falconiformes</taxon>
        <taxon>Falconidae</taxon>
        <taxon>Falco</taxon>
    </lineage>
</organism>
<evidence type="ECO:0000256" key="1">
    <source>
        <dbReference type="SAM" id="MobiDB-lite"/>
    </source>
</evidence>
<keyword evidence="3" id="KW-1185">Reference proteome</keyword>
<dbReference type="AlphaFoldDB" id="A0A8C4XLA8"/>
<reference evidence="2" key="2">
    <citation type="submission" date="2025-09" db="UniProtKB">
        <authorList>
            <consortium name="Ensembl"/>
        </authorList>
    </citation>
    <scope>IDENTIFICATION</scope>
</reference>
<proteinExistence type="predicted"/>
<evidence type="ECO:0000313" key="2">
    <source>
        <dbReference type="Ensembl" id="ENSFTIP00000005232.1"/>
    </source>
</evidence>
<accession>A0A8C4XLA8</accession>
<feature type="region of interest" description="Disordered" evidence="1">
    <location>
        <begin position="1"/>
        <end position="20"/>
    </location>
</feature>
<sequence>QWPLGSGRFSEKPGWSPPPLAAASICRIQGRSSRRWQKAPSEEAKEGEERQGRACTTVLCKGSGLVCSAELKEMPGGIRRRCVLRAAGLGCIPAPHPWAKGDEGVWATWAVLLGALTSPLACQDWGGWGAATHGLTPGSGLTLAAVMAALVRMCDQLSTIQHSPSRT</sequence>